<evidence type="ECO:0000313" key="3">
    <source>
        <dbReference type="Proteomes" id="UP001602013"/>
    </source>
</evidence>
<evidence type="ECO:0000259" key="1">
    <source>
        <dbReference type="PROSITE" id="PS51186"/>
    </source>
</evidence>
<dbReference type="PANTHER" id="PTHR42791:SF1">
    <property type="entry name" value="N-ACETYLTRANSFERASE DOMAIN-CONTAINING PROTEIN"/>
    <property type="match status" value="1"/>
</dbReference>
<sequence length="196" mass="21107">MSSLARPADHADVEAAVRTLTRAFADYPWMRHTVAADDHLGRIGRFQELFVTRIGLPHGRVWVTPDCAAASVWTTPESSGIGEVFAELAPVFAELSGDRAPFAASAEAALAPYRPAEPVWFLGSVGVDPDHQGKGLGRAVIEPGIKAAEEAGVPAFLETSTEANVGFYRRLGFEVTAEVELPDGGPRTWAMIRRPR</sequence>
<accession>A0ABW6SXB4</accession>
<keyword evidence="2" id="KW-0012">Acyltransferase</keyword>
<dbReference type="CDD" id="cd04301">
    <property type="entry name" value="NAT_SF"/>
    <property type="match status" value="1"/>
</dbReference>
<feature type="domain" description="N-acetyltransferase" evidence="1">
    <location>
        <begin position="54"/>
        <end position="196"/>
    </location>
</feature>
<dbReference type="GO" id="GO:0016746">
    <property type="term" value="F:acyltransferase activity"/>
    <property type="evidence" value="ECO:0007669"/>
    <property type="project" value="UniProtKB-KW"/>
</dbReference>
<name>A0ABW6SXB4_9ACTN</name>
<proteinExistence type="predicted"/>
<organism evidence="2 3">
    <name type="scientific">Microtetraspora malaysiensis</name>
    <dbReference type="NCBI Taxonomy" id="161358"/>
    <lineage>
        <taxon>Bacteria</taxon>
        <taxon>Bacillati</taxon>
        <taxon>Actinomycetota</taxon>
        <taxon>Actinomycetes</taxon>
        <taxon>Streptosporangiales</taxon>
        <taxon>Streptosporangiaceae</taxon>
        <taxon>Microtetraspora</taxon>
    </lineage>
</organism>
<dbReference type="Pfam" id="PF00583">
    <property type="entry name" value="Acetyltransf_1"/>
    <property type="match status" value="1"/>
</dbReference>
<dbReference type="InterPro" id="IPR016181">
    <property type="entry name" value="Acyl_CoA_acyltransferase"/>
</dbReference>
<dbReference type="SUPFAM" id="SSF55729">
    <property type="entry name" value="Acyl-CoA N-acyltransferases (Nat)"/>
    <property type="match status" value="1"/>
</dbReference>
<comment type="caution">
    <text evidence="2">The sequence shown here is derived from an EMBL/GenBank/DDBJ whole genome shotgun (WGS) entry which is preliminary data.</text>
</comment>
<protein>
    <submittedName>
        <fullName evidence="2">GNAT family N-acetyltransferase</fullName>
        <ecNumber evidence="2">2.3.-.-</ecNumber>
    </submittedName>
</protein>
<dbReference type="Gene3D" id="3.40.630.30">
    <property type="match status" value="1"/>
</dbReference>
<dbReference type="EC" id="2.3.-.-" evidence="2"/>
<gene>
    <name evidence="2" type="ORF">ACFYXI_29105</name>
</gene>
<dbReference type="RefSeq" id="WP_387415920.1">
    <property type="nucleotide sequence ID" value="NZ_JBIASD010000023.1"/>
</dbReference>
<dbReference type="InterPro" id="IPR052523">
    <property type="entry name" value="Trichothecene_AcTrans"/>
</dbReference>
<dbReference type="PANTHER" id="PTHR42791">
    <property type="entry name" value="GNAT FAMILY ACETYLTRANSFERASE"/>
    <property type="match status" value="1"/>
</dbReference>
<dbReference type="Proteomes" id="UP001602013">
    <property type="component" value="Unassembled WGS sequence"/>
</dbReference>
<reference evidence="2 3" key="1">
    <citation type="submission" date="2024-10" db="EMBL/GenBank/DDBJ databases">
        <title>The Natural Products Discovery Center: Release of the First 8490 Sequenced Strains for Exploring Actinobacteria Biosynthetic Diversity.</title>
        <authorList>
            <person name="Kalkreuter E."/>
            <person name="Kautsar S.A."/>
            <person name="Yang D."/>
            <person name="Bader C.D."/>
            <person name="Teijaro C.N."/>
            <person name="Fluegel L."/>
            <person name="Davis C.M."/>
            <person name="Simpson J.R."/>
            <person name="Lauterbach L."/>
            <person name="Steele A.D."/>
            <person name="Gui C."/>
            <person name="Meng S."/>
            <person name="Li G."/>
            <person name="Viehrig K."/>
            <person name="Ye F."/>
            <person name="Su P."/>
            <person name="Kiefer A.F."/>
            <person name="Nichols A."/>
            <person name="Cepeda A.J."/>
            <person name="Yan W."/>
            <person name="Fan B."/>
            <person name="Jiang Y."/>
            <person name="Adhikari A."/>
            <person name="Zheng C.-J."/>
            <person name="Schuster L."/>
            <person name="Cowan T.M."/>
            <person name="Smanski M.J."/>
            <person name="Chevrette M.G."/>
            <person name="De Carvalho L.P.S."/>
            <person name="Shen B."/>
        </authorList>
    </citation>
    <scope>NUCLEOTIDE SEQUENCE [LARGE SCALE GENOMIC DNA]</scope>
    <source>
        <strain evidence="2 3">NPDC002173</strain>
    </source>
</reference>
<evidence type="ECO:0000313" key="2">
    <source>
        <dbReference type="EMBL" id="MFF3669654.1"/>
    </source>
</evidence>
<keyword evidence="3" id="KW-1185">Reference proteome</keyword>
<dbReference type="PROSITE" id="PS51186">
    <property type="entry name" value="GNAT"/>
    <property type="match status" value="1"/>
</dbReference>
<dbReference type="InterPro" id="IPR000182">
    <property type="entry name" value="GNAT_dom"/>
</dbReference>
<dbReference type="EMBL" id="JBIASD010000023">
    <property type="protein sequence ID" value="MFF3669654.1"/>
    <property type="molecule type" value="Genomic_DNA"/>
</dbReference>
<keyword evidence="2" id="KW-0808">Transferase</keyword>